<keyword evidence="1" id="KW-1133">Transmembrane helix</keyword>
<accession>A0A0R2M8M8</accession>
<dbReference type="Proteomes" id="UP000051783">
    <property type="component" value="Unassembled WGS sequence"/>
</dbReference>
<gene>
    <name evidence="3" type="ORF">IV64_GL001029</name>
</gene>
<keyword evidence="1" id="KW-0472">Membrane</keyword>
<keyword evidence="4" id="KW-1185">Reference proteome</keyword>
<dbReference type="Pfam" id="PF18167">
    <property type="entry name" value="Sa_NUDIX"/>
    <property type="match status" value="1"/>
</dbReference>
<name>A0A0R2M8M8_9LACO</name>
<reference evidence="3 4" key="1">
    <citation type="journal article" date="2015" name="Genome Announc.">
        <title>Expanding the biotechnology potential of lactobacilli through comparative genomics of 213 strains and associated genera.</title>
        <authorList>
            <person name="Sun Z."/>
            <person name="Harris H.M."/>
            <person name="McCann A."/>
            <person name="Guo C."/>
            <person name="Argimon S."/>
            <person name="Zhang W."/>
            <person name="Yang X."/>
            <person name="Jeffery I.B."/>
            <person name="Cooney J.C."/>
            <person name="Kagawa T.F."/>
            <person name="Liu W."/>
            <person name="Song Y."/>
            <person name="Salvetti E."/>
            <person name="Wrobel A."/>
            <person name="Rasinkangas P."/>
            <person name="Parkhill J."/>
            <person name="Rea M.C."/>
            <person name="O'Sullivan O."/>
            <person name="Ritari J."/>
            <person name="Douillard F.P."/>
            <person name="Paul Ross R."/>
            <person name="Yang R."/>
            <person name="Briner A.E."/>
            <person name="Felis G.E."/>
            <person name="de Vos W.M."/>
            <person name="Barrangou R."/>
            <person name="Klaenhammer T.R."/>
            <person name="Caufield P.W."/>
            <person name="Cui Y."/>
            <person name="Zhang H."/>
            <person name="O'Toole P.W."/>
        </authorList>
    </citation>
    <scope>NUCLEOTIDE SEQUENCE [LARGE SCALE GENOMIC DNA]</scope>
    <source>
        <strain evidence="3 4">LMG 26013</strain>
    </source>
</reference>
<feature type="domain" description="CD-NTase-associated protein 16 NUDIX" evidence="2">
    <location>
        <begin position="101"/>
        <end position="302"/>
    </location>
</feature>
<evidence type="ECO:0000313" key="4">
    <source>
        <dbReference type="Proteomes" id="UP000051783"/>
    </source>
</evidence>
<sequence>MCCYRTRRYTYWKRIGGGSKVKKVAKLVGLSIILLILIFVSTLIDQKYLSFAVINKVLTLFIGAWFPKLIRYSVDLVDNDNWKASQRKLERAGILKKNTIIRISFAYLFRIKVDGKYFLVPNTRSCKYQPVGGAYKFCNEEAQYLSSSMSIENDDRVPVNKTTKNDYRLLVKDKYLRAFVKRFDITEDRENGSNLSREFEEEIFSTGILTKKSFGSHLSYKYCGRHMTDIQYGSIFEHYELLLADVFEVQLSEKQEELFRNLMDKKSDKYYFATSDEIKSFGVSTVTNKFTDNIATHTPKIITENTENLSKREKTSPIIEIALK</sequence>
<dbReference type="PATRIC" id="fig|942150.3.peg.1062"/>
<evidence type="ECO:0000259" key="2">
    <source>
        <dbReference type="Pfam" id="PF18167"/>
    </source>
</evidence>
<comment type="caution">
    <text evidence="3">The sequence shown here is derived from an EMBL/GenBank/DDBJ whole genome shotgun (WGS) entry which is preliminary data.</text>
</comment>
<proteinExistence type="predicted"/>
<evidence type="ECO:0000313" key="3">
    <source>
        <dbReference type="EMBL" id="KRO07997.1"/>
    </source>
</evidence>
<protein>
    <recommendedName>
        <fullName evidence="2">CD-NTase-associated protein 16 NUDIX domain-containing protein</fullName>
    </recommendedName>
</protein>
<keyword evidence="1" id="KW-0812">Transmembrane</keyword>
<organism evidence="3 4">
    <name type="scientific">Lactiplantibacillus xiangfangensis</name>
    <dbReference type="NCBI Taxonomy" id="942150"/>
    <lineage>
        <taxon>Bacteria</taxon>
        <taxon>Bacillati</taxon>
        <taxon>Bacillota</taxon>
        <taxon>Bacilli</taxon>
        <taxon>Lactobacillales</taxon>
        <taxon>Lactobacillaceae</taxon>
        <taxon>Lactiplantibacillus</taxon>
    </lineage>
</organism>
<dbReference type="EMBL" id="JQCL01000091">
    <property type="protein sequence ID" value="KRO07997.1"/>
    <property type="molecule type" value="Genomic_DNA"/>
</dbReference>
<feature type="transmembrane region" description="Helical" evidence="1">
    <location>
        <begin position="24"/>
        <end position="42"/>
    </location>
</feature>
<dbReference type="AlphaFoldDB" id="A0A0R2M8M8"/>
<dbReference type="InterPro" id="IPR040829">
    <property type="entry name" value="Cap16_NUDIX"/>
</dbReference>
<evidence type="ECO:0000256" key="1">
    <source>
        <dbReference type="SAM" id="Phobius"/>
    </source>
</evidence>